<reference evidence="2 3" key="1">
    <citation type="submission" date="2019-08" db="EMBL/GenBank/DDBJ databases">
        <title>In-depth cultivation of the pig gut microbiome towards novel bacterial diversity and tailored functional studies.</title>
        <authorList>
            <person name="Wylensek D."/>
            <person name="Hitch T.C.A."/>
            <person name="Clavel T."/>
        </authorList>
    </citation>
    <scope>NUCLEOTIDE SEQUENCE [LARGE SCALE GENOMIC DNA]</scope>
    <source>
        <strain evidence="2 3">BSM-380-WT-5A</strain>
    </source>
</reference>
<gene>
    <name evidence="2" type="ORF">FYJ57_11795</name>
</gene>
<keyword evidence="1" id="KW-0472">Membrane</keyword>
<protein>
    <recommendedName>
        <fullName evidence="4">Spore germination protein (Amino acid permease)</fullName>
    </recommendedName>
</protein>
<evidence type="ECO:0008006" key="4">
    <source>
        <dbReference type="Google" id="ProtNLM"/>
    </source>
</evidence>
<proteinExistence type="predicted"/>
<keyword evidence="1" id="KW-0812">Transmembrane</keyword>
<feature type="transmembrane region" description="Helical" evidence="1">
    <location>
        <begin position="104"/>
        <end position="123"/>
    </location>
</feature>
<feature type="transmembrane region" description="Helical" evidence="1">
    <location>
        <begin position="69"/>
        <end position="92"/>
    </location>
</feature>
<feature type="transmembrane region" description="Helical" evidence="1">
    <location>
        <begin position="39"/>
        <end position="57"/>
    </location>
</feature>
<accession>A0A7X2P4J0</accession>
<keyword evidence="3" id="KW-1185">Reference proteome</keyword>
<feature type="transmembrane region" description="Helical" evidence="1">
    <location>
        <begin position="331"/>
        <end position="350"/>
    </location>
</feature>
<feature type="transmembrane region" description="Helical" evidence="1">
    <location>
        <begin position="217"/>
        <end position="237"/>
    </location>
</feature>
<evidence type="ECO:0000313" key="2">
    <source>
        <dbReference type="EMBL" id="MST67380.1"/>
    </source>
</evidence>
<keyword evidence="1" id="KW-1133">Transmembrane helix</keyword>
<comment type="caution">
    <text evidence="2">The sequence shown here is derived from an EMBL/GenBank/DDBJ whole genome shotgun (WGS) entry which is preliminary data.</text>
</comment>
<organism evidence="2 3">
    <name type="scientific">Oliverpabstia intestinalis</name>
    <dbReference type="NCBI Taxonomy" id="2606633"/>
    <lineage>
        <taxon>Bacteria</taxon>
        <taxon>Bacillati</taxon>
        <taxon>Bacillota</taxon>
        <taxon>Clostridia</taxon>
        <taxon>Lachnospirales</taxon>
        <taxon>Lachnospiraceae</taxon>
        <taxon>Oliverpabstia</taxon>
    </lineage>
</organism>
<name>A0A7X2P4J0_9FIRM</name>
<feature type="transmembrane region" description="Helical" evidence="1">
    <location>
        <begin position="135"/>
        <end position="156"/>
    </location>
</feature>
<dbReference type="AlphaFoldDB" id="A0A7X2P4J0"/>
<feature type="transmembrane region" description="Helical" evidence="1">
    <location>
        <begin position="188"/>
        <end position="205"/>
    </location>
</feature>
<evidence type="ECO:0000313" key="3">
    <source>
        <dbReference type="Proteomes" id="UP000440513"/>
    </source>
</evidence>
<sequence length="358" mass="39524">MFAENNRISWSQMHCQCLLAALGMGLIWGIPEFTGREGAVGILIGGILLVLWSGILRRQMTVFRDPIRYLGKVPAWLIAGIWESYLVLTGGWLVGKVGHLAGEYLVSGVPETLLSLIFVLAALGGSHHVQARGRLAQISWGVAAWLGGILLLLAAVQNSPSLEMVWGDQHLETTGFDWKRSVKSIGKYVAYGSGIGLMTWLTVQVRDSKEKRKKEGLAPAIGQLSLWFLTGAVLLTVNFGTDATTMNTCPILEVMAGVELPGGFLRRVDLIFLSILLFSLVFLLGSIFFYSSYVADRIHISIGRLPSAILCFLLGTTAQEQWNWSRQYPKMLSRVYLPVCLMMTVCAAWARRKSYGKR</sequence>
<dbReference type="EMBL" id="VUMS01000024">
    <property type="protein sequence ID" value="MST67380.1"/>
    <property type="molecule type" value="Genomic_DNA"/>
</dbReference>
<feature type="transmembrane region" description="Helical" evidence="1">
    <location>
        <begin position="302"/>
        <end position="319"/>
    </location>
</feature>
<evidence type="ECO:0000256" key="1">
    <source>
        <dbReference type="SAM" id="Phobius"/>
    </source>
</evidence>
<feature type="transmembrane region" description="Helical" evidence="1">
    <location>
        <begin position="270"/>
        <end position="290"/>
    </location>
</feature>
<dbReference type="Proteomes" id="UP000440513">
    <property type="component" value="Unassembled WGS sequence"/>
</dbReference>
<dbReference type="RefSeq" id="WP_154432784.1">
    <property type="nucleotide sequence ID" value="NZ_JBQHQP010000006.1"/>
</dbReference>